<reference evidence="2" key="1">
    <citation type="journal article" date="2019" name="Int. J. Syst. Evol. Microbiol.">
        <title>The Global Catalogue of Microorganisms (GCM) 10K type strain sequencing project: providing services to taxonomists for standard genome sequencing and annotation.</title>
        <authorList>
            <consortium name="The Broad Institute Genomics Platform"/>
            <consortium name="The Broad Institute Genome Sequencing Center for Infectious Disease"/>
            <person name="Wu L."/>
            <person name="Ma J."/>
        </authorList>
    </citation>
    <scope>NUCLEOTIDE SEQUENCE [LARGE SCALE GENOMIC DNA]</scope>
    <source>
        <strain evidence="2">CCUG 63830</strain>
    </source>
</reference>
<dbReference type="EMBL" id="JBHSWB010000002">
    <property type="protein sequence ID" value="MFC6662519.1"/>
    <property type="molecule type" value="Genomic_DNA"/>
</dbReference>
<dbReference type="Proteomes" id="UP001596317">
    <property type="component" value="Unassembled WGS sequence"/>
</dbReference>
<gene>
    <name evidence="1" type="ORF">ACFP90_20915</name>
</gene>
<keyword evidence="2" id="KW-1185">Reference proteome</keyword>
<sequence>MGQAVLGAGTVIRLRFSPVLRPLLTGRQLPGCLRDEIKIALLVYS</sequence>
<accession>A0ABW1ZPX1</accession>
<comment type="caution">
    <text evidence="1">The sequence shown here is derived from an EMBL/GenBank/DDBJ whole genome shotgun (WGS) entry which is preliminary data.</text>
</comment>
<dbReference type="RefSeq" id="WP_380058492.1">
    <property type="nucleotide sequence ID" value="NZ_JBHSWB010000002.1"/>
</dbReference>
<name>A0ABW1ZPX1_9DEIO</name>
<evidence type="ECO:0000313" key="1">
    <source>
        <dbReference type="EMBL" id="MFC6662519.1"/>
    </source>
</evidence>
<evidence type="ECO:0000313" key="2">
    <source>
        <dbReference type="Proteomes" id="UP001596317"/>
    </source>
</evidence>
<organism evidence="1 2">
    <name type="scientific">Deinococcus multiflagellatus</name>
    <dbReference type="NCBI Taxonomy" id="1656887"/>
    <lineage>
        <taxon>Bacteria</taxon>
        <taxon>Thermotogati</taxon>
        <taxon>Deinococcota</taxon>
        <taxon>Deinococci</taxon>
        <taxon>Deinococcales</taxon>
        <taxon>Deinococcaceae</taxon>
        <taxon>Deinococcus</taxon>
    </lineage>
</organism>
<protein>
    <submittedName>
        <fullName evidence="1">Uncharacterized protein</fullName>
    </submittedName>
</protein>
<proteinExistence type="predicted"/>